<name>A0ABP8DWA7_9ACTN</name>
<organism evidence="3 4">
    <name type="scientific">Dactylosporangium darangshiense</name>
    <dbReference type="NCBI Taxonomy" id="579108"/>
    <lineage>
        <taxon>Bacteria</taxon>
        <taxon>Bacillati</taxon>
        <taxon>Actinomycetota</taxon>
        <taxon>Actinomycetes</taxon>
        <taxon>Micromonosporales</taxon>
        <taxon>Micromonosporaceae</taxon>
        <taxon>Dactylosporangium</taxon>
    </lineage>
</organism>
<accession>A0ABP8DWA7</accession>
<dbReference type="Proteomes" id="UP001500620">
    <property type="component" value="Unassembled WGS sequence"/>
</dbReference>
<keyword evidence="4" id="KW-1185">Reference proteome</keyword>
<proteinExistence type="predicted"/>
<reference evidence="4" key="1">
    <citation type="journal article" date="2019" name="Int. J. Syst. Evol. Microbiol.">
        <title>The Global Catalogue of Microorganisms (GCM) 10K type strain sequencing project: providing services to taxonomists for standard genome sequencing and annotation.</title>
        <authorList>
            <consortium name="The Broad Institute Genomics Platform"/>
            <consortium name="The Broad Institute Genome Sequencing Center for Infectious Disease"/>
            <person name="Wu L."/>
            <person name="Ma J."/>
        </authorList>
    </citation>
    <scope>NUCLEOTIDE SEQUENCE [LARGE SCALE GENOMIC DNA]</scope>
    <source>
        <strain evidence="4">JCM 17441</strain>
    </source>
</reference>
<dbReference type="EMBL" id="BAABAT010000129">
    <property type="protein sequence ID" value="GAA4264275.1"/>
    <property type="molecule type" value="Genomic_DNA"/>
</dbReference>
<evidence type="ECO:0000313" key="4">
    <source>
        <dbReference type="Proteomes" id="UP001500620"/>
    </source>
</evidence>
<evidence type="ECO:0000313" key="3">
    <source>
        <dbReference type="EMBL" id="GAA4264275.1"/>
    </source>
</evidence>
<comment type="caution">
    <text evidence="3">The sequence shown here is derived from an EMBL/GenBank/DDBJ whole genome shotgun (WGS) entry which is preliminary data.</text>
</comment>
<feature type="region of interest" description="Disordered" evidence="1">
    <location>
        <begin position="70"/>
        <end position="104"/>
    </location>
</feature>
<dbReference type="InterPro" id="IPR001584">
    <property type="entry name" value="Integrase_cat-core"/>
</dbReference>
<evidence type="ECO:0000259" key="2">
    <source>
        <dbReference type="Pfam" id="PF13683"/>
    </source>
</evidence>
<sequence>MHCLIEWRGEPVFPPDSELPDARTFCHTFFNHYNHAHWHKALGLHTPASVHFGTATDIRTHRAAVLHAAHARSPERFSRPPTPPPLPTTAWINPPTPAPQIQTA</sequence>
<gene>
    <name evidence="3" type="ORF">GCM10022255_116410</name>
</gene>
<evidence type="ECO:0000256" key="1">
    <source>
        <dbReference type="SAM" id="MobiDB-lite"/>
    </source>
</evidence>
<protein>
    <recommendedName>
        <fullName evidence="2">Integrase catalytic domain-containing protein</fullName>
    </recommendedName>
</protein>
<dbReference type="RefSeq" id="WP_380131976.1">
    <property type="nucleotide sequence ID" value="NZ_BAABAT010000129.1"/>
</dbReference>
<feature type="domain" description="Integrase catalytic" evidence="2">
    <location>
        <begin position="15"/>
        <end position="47"/>
    </location>
</feature>
<dbReference type="Pfam" id="PF13683">
    <property type="entry name" value="rve_3"/>
    <property type="match status" value="1"/>
</dbReference>